<dbReference type="PANTHER" id="PTHR10134">
    <property type="entry name" value="CYTOCHROME B-C1 COMPLEX SUBUNIT RIESKE, MITOCHONDRIAL"/>
    <property type="match status" value="1"/>
</dbReference>
<name>A0ABT8HCV6_MYCAO</name>
<evidence type="ECO:0000256" key="9">
    <source>
        <dbReference type="ARBA" id="ARBA00034078"/>
    </source>
</evidence>
<dbReference type="PROSITE" id="PS51296">
    <property type="entry name" value="RIESKE"/>
    <property type="match status" value="1"/>
</dbReference>
<evidence type="ECO:0000256" key="6">
    <source>
        <dbReference type="ARBA" id="ARBA00023014"/>
    </source>
</evidence>
<keyword evidence="7" id="KW-1015">Disulfide bond</keyword>
<keyword evidence="6" id="KW-0411">Iron-sulfur</keyword>
<evidence type="ECO:0000256" key="1">
    <source>
        <dbReference type="ARBA" id="ARBA00002494"/>
    </source>
</evidence>
<evidence type="ECO:0000313" key="13">
    <source>
        <dbReference type="Proteomes" id="UP001172687"/>
    </source>
</evidence>
<sequence length="128" mass="12740">MAVEIPRKTLLAGAGLGLAAAAVAACSGGTSKRPAGEELTSTADVPVGSGVILGDVLVTQPVAGEYKGLSAVCTHNGCLVNEIADETIYCPCHGSMFSLDGEVVAGPAERPLEPVAIHVQGNSIVLGT</sequence>
<dbReference type="InterPro" id="IPR036922">
    <property type="entry name" value="Rieske_2Fe-2S_sf"/>
</dbReference>
<evidence type="ECO:0000256" key="10">
    <source>
        <dbReference type="SAM" id="SignalP"/>
    </source>
</evidence>
<keyword evidence="4" id="KW-0479">Metal-binding</keyword>
<dbReference type="Pfam" id="PF00355">
    <property type="entry name" value="Rieske"/>
    <property type="match status" value="1"/>
</dbReference>
<gene>
    <name evidence="12" type="ORF">QYF68_12300</name>
</gene>
<evidence type="ECO:0000256" key="8">
    <source>
        <dbReference type="ARBA" id="ARBA00029586"/>
    </source>
</evidence>
<dbReference type="PRINTS" id="PR00162">
    <property type="entry name" value="RIESKE"/>
</dbReference>
<evidence type="ECO:0000256" key="2">
    <source>
        <dbReference type="ARBA" id="ARBA00015816"/>
    </source>
</evidence>
<keyword evidence="5" id="KW-0408">Iron</keyword>
<comment type="function">
    <text evidence="1">Iron-sulfur subunit of the cytochrome bc1 complex, an essential component of the respiratory electron transport chain required for ATP synthesis. The bc1 complex catalyzes the oxidation of menaquinol and the reduction of cytochrome c in the respiratory chain. The bc1 complex operates through a Q-cycle mechanism that couples electron transfer to generation of the proton gradient that drives ATP synthesis.</text>
</comment>
<comment type="caution">
    <text evidence="12">The sequence shown here is derived from an EMBL/GenBank/DDBJ whole genome shotgun (WGS) entry which is preliminary data.</text>
</comment>
<feature type="domain" description="Rieske" evidence="11">
    <location>
        <begin position="32"/>
        <end position="126"/>
    </location>
</feature>
<proteinExistence type="predicted"/>
<reference evidence="12" key="1">
    <citation type="submission" date="2023-07" db="EMBL/GenBank/DDBJ databases">
        <title>Degradation of tert-butanol by M. austroafricanum TBA100.</title>
        <authorList>
            <person name="Helbich S."/>
            <person name="Vainshtein Y."/>
        </authorList>
    </citation>
    <scope>NUCLEOTIDE SEQUENCE</scope>
    <source>
        <strain evidence="12">TBA100</strain>
    </source>
</reference>
<dbReference type="InterPro" id="IPR005805">
    <property type="entry name" value="Rieske_Fe-S_prot_C"/>
</dbReference>
<keyword evidence="13" id="KW-1185">Reference proteome</keyword>
<dbReference type="SUPFAM" id="SSF50022">
    <property type="entry name" value="ISP domain"/>
    <property type="match status" value="1"/>
</dbReference>
<accession>A0ABT8HCV6</accession>
<dbReference type="Gene3D" id="2.102.10.10">
    <property type="entry name" value="Rieske [2Fe-2S] iron-sulphur domain"/>
    <property type="match status" value="1"/>
</dbReference>
<evidence type="ECO:0000256" key="7">
    <source>
        <dbReference type="ARBA" id="ARBA00023157"/>
    </source>
</evidence>
<protein>
    <recommendedName>
        <fullName evidence="2">Cytochrome bc1 complex Rieske iron-sulfur subunit</fullName>
    </recommendedName>
    <alternativeName>
        <fullName evidence="8">Cytochrome bc1 reductase complex subunit QcrA</fullName>
    </alternativeName>
</protein>
<dbReference type="EMBL" id="JAUHTC010000045">
    <property type="protein sequence ID" value="MDN4518598.1"/>
    <property type="molecule type" value="Genomic_DNA"/>
</dbReference>
<organism evidence="12 13">
    <name type="scientific">Mycolicibacterium austroafricanum</name>
    <name type="common">Mycobacterium austroafricanum</name>
    <dbReference type="NCBI Taxonomy" id="39687"/>
    <lineage>
        <taxon>Bacteria</taxon>
        <taxon>Bacillati</taxon>
        <taxon>Actinomycetota</taxon>
        <taxon>Actinomycetes</taxon>
        <taxon>Mycobacteriales</taxon>
        <taxon>Mycobacteriaceae</taxon>
        <taxon>Mycolicibacterium</taxon>
    </lineage>
</organism>
<feature type="chain" id="PRO_5047531997" description="Cytochrome bc1 complex Rieske iron-sulfur subunit" evidence="10">
    <location>
        <begin position="25"/>
        <end position="128"/>
    </location>
</feature>
<dbReference type="InterPro" id="IPR017941">
    <property type="entry name" value="Rieske_2Fe-2S"/>
</dbReference>
<evidence type="ECO:0000259" key="11">
    <source>
        <dbReference type="PROSITE" id="PS51296"/>
    </source>
</evidence>
<evidence type="ECO:0000256" key="3">
    <source>
        <dbReference type="ARBA" id="ARBA00022714"/>
    </source>
</evidence>
<keyword evidence="3" id="KW-0001">2Fe-2S</keyword>
<dbReference type="Proteomes" id="UP001172687">
    <property type="component" value="Unassembled WGS sequence"/>
</dbReference>
<feature type="signal peptide" evidence="10">
    <location>
        <begin position="1"/>
        <end position="24"/>
    </location>
</feature>
<keyword evidence="10" id="KW-0732">Signal</keyword>
<dbReference type="CDD" id="cd03467">
    <property type="entry name" value="Rieske"/>
    <property type="match status" value="1"/>
</dbReference>
<evidence type="ECO:0000313" key="12">
    <source>
        <dbReference type="EMBL" id="MDN4518598.1"/>
    </source>
</evidence>
<dbReference type="PROSITE" id="PS51257">
    <property type="entry name" value="PROKAR_LIPOPROTEIN"/>
    <property type="match status" value="1"/>
</dbReference>
<dbReference type="InterPro" id="IPR014349">
    <property type="entry name" value="Rieske_Fe-S_prot"/>
</dbReference>
<evidence type="ECO:0000256" key="5">
    <source>
        <dbReference type="ARBA" id="ARBA00023004"/>
    </source>
</evidence>
<dbReference type="RefSeq" id="WP_301161417.1">
    <property type="nucleotide sequence ID" value="NZ_JAUHTC010000045.1"/>
</dbReference>
<evidence type="ECO:0000256" key="4">
    <source>
        <dbReference type="ARBA" id="ARBA00022723"/>
    </source>
</evidence>
<comment type="cofactor">
    <cofactor evidence="9">
        <name>[2Fe-2S] cluster</name>
        <dbReference type="ChEBI" id="CHEBI:190135"/>
    </cofactor>
</comment>